<name>A0ABX2ETF4_9BURK</name>
<gene>
    <name evidence="1" type="ORF">HLB44_32445</name>
</gene>
<dbReference type="RefSeq" id="WP_173133452.1">
    <property type="nucleotide sequence ID" value="NZ_JABRWJ010000013.1"/>
</dbReference>
<dbReference type="Proteomes" id="UP000737171">
    <property type="component" value="Unassembled WGS sequence"/>
</dbReference>
<dbReference type="EMBL" id="JABRWJ010000013">
    <property type="protein sequence ID" value="NRF71709.1"/>
    <property type="molecule type" value="Genomic_DNA"/>
</dbReference>
<accession>A0ABX2ETF4</accession>
<protein>
    <recommendedName>
        <fullName evidence="3">Fibronectin type III-like domain-containing protein</fullName>
    </recommendedName>
</protein>
<dbReference type="InterPro" id="IPR013783">
    <property type="entry name" value="Ig-like_fold"/>
</dbReference>
<sequence>MHFAYAQAKLARSHLTAGQGARLSVLLKNEGSREAAEVVQVYARRSGAMAPWRRSAPWQVTGRAELPPF</sequence>
<dbReference type="Gene3D" id="2.60.40.10">
    <property type="entry name" value="Immunoglobulins"/>
    <property type="match status" value="1"/>
</dbReference>
<proteinExistence type="predicted"/>
<comment type="caution">
    <text evidence="1">The sequence shown here is derived from an EMBL/GenBank/DDBJ whole genome shotgun (WGS) entry which is preliminary data.</text>
</comment>
<organism evidence="1 2">
    <name type="scientific">Pseudaquabacterium terrae</name>
    <dbReference type="NCBI Taxonomy" id="2732868"/>
    <lineage>
        <taxon>Bacteria</taxon>
        <taxon>Pseudomonadati</taxon>
        <taxon>Pseudomonadota</taxon>
        <taxon>Betaproteobacteria</taxon>
        <taxon>Burkholderiales</taxon>
        <taxon>Sphaerotilaceae</taxon>
        <taxon>Pseudaquabacterium</taxon>
    </lineage>
</organism>
<reference evidence="1 2" key="1">
    <citation type="submission" date="2020-05" db="EMBL/GenBank/DDBJ databases">
        <title>Aquincola sp. isolate from soil.</title>
        <authorList>
            <person name="Han J."/>
            <person name="Kim D.-U."/>
        </authorList>
    </citation>
    <scope>NUCLEOTIDE SEQUENCE [LARGE SCALE GENOMIC DNA]</scope>
    <source>
        <strain evidence="1 2">S2</strain>
    </source>
</reference>
<evidence type="ECO:0000313" key="1">
    <source>
        <dbReference type="EMBL" id="NRF71709.1"/>
    </source>
</evidence>
<keyword evidence="2" id="KW-1185">Reference proteome</keyword>
<evidence type="ECO:0008006" key="3">
    <source>
        <dbReference type="Google" id="ProtNLM"/>
    </source>
</evidence>
<evidence type="ECO:0000313" key="2">
    <source>
        <dbReference type="Proteomes" id="UP000737171"/>
    </source>
</evidence>